<sequence length="123" mass="13656">MNKPIGYWLKRLDMLLEESMTRTLAEHGVSRREWQALNVLATPGEDPQDMLAPFPGVGDAVEALAAKGWAEGDHLTDEGKRAQARIAERVGHFRRRAVDGVTAKEYQATVAVLRRMATNLETA</sequence>
<evidence type="ECO:0000313" key="1">
    <source>
        <dbReference type="EMBL" id="GGP10732.1"/>
    </source>
</evidence>
<proteinExistence type="predicted"/>
<keyword evidence="2" id="KW-1185">Reference proteome</keyword>
<name>A0A918A914_9ACTN</name>
<dbReference type="EMBL" id="BMNK01000009">
    <property type="protein sequence ID" value="GGP10732.1"/>
    <property type="molecule type" value="Genomic_DNA"/>
</dbReference>
<reference evidence="1" key="2">
    <citation type="submission" date="2020-09" db="EMBL/GenBank/DDBJ databases">
        <authorList>
            <person name="Sun Q."/>
            <person name="Zhou Y."/>
        </authorList>
    </citation>
    <scope>NUCLEOTIDE SEQUENCE</scope>
    <source>
        <strain evidence="1">CGMCC 4.7430</strain>
    </source>
</reference>
<protein>
    <recommendedName>
        <fullName evidence="3">MarR family transcriptional regulator</fullName>
    </recommendedName>
</protein>
<dbReference type="Proteomes" id="UP000660745">
    <property type="component" value="Unassembled WGS sequence"/>
</dbReference>
<organism evidence="1 2">
    <name type="scientific">Nonomuraea glycinis</name>
    <dbReference type="NCBI Taxonomy" id="2047744"/>
    <lineage>
        <taxon>Bacteria</taxon>
        <taxon>Bacillati</taxon>
        <taxon>Actinomycetota</taxon>
        <taxon>Actinomycetes</taxon>
        <taxon>Streptosporangiales</taxon>
        <taxon>Streptosporangiaceae</taxon>
        <taxon>Nonomuraea</taxon>
    </lineage>
</organism>
<accession>A0A918A914</accession>
<dbReference type="InterPro" id="IPR036388">
    <property type="entry name" value="WH-like_DNA-bd_sf"/>
</dbReference>
<dbReference type="Gene3D" id="1.10.10.10">
    <property type="entry name" value="Winged helix-like DNA-binding domain superfamily/Winged helix DNA-binding domain"/>
    <property type="match status" value="1"/>
</dbReference>
<dbReference type="AlphaFoldDB" id="A0A918A914"/>
<gene>
    <name evidence="1" type="ORF">GCM10012278_51550</name>
</gene>
<reference evidence="1" key="1">
    <citation type="journal article" date="2014" name="Int. J. Syst. Evol. Microbiol.">
        <title>Complete genome sequence of Corynebacterium casei LMG S-19264T (=DSM 44701T), isolated from a smear-ripened cheese.</title>
        <authorList>
            <consortium name="US DOE Joint Genome Institute (JGI-PGF)"/>
            <person name="Walter F."/>
            <person name="Albersmeier A."/>
            <person name="Kalinowski J."/>
            <person name="Ruckert C."/>
        </authorList>
    </citation>
    <scope>NUCLEOTIDE SEQUENCE</scope>
    <source>
        <strain evidence="1">CGMCC 4.7430</strain>
    </source>
</reference>
<dbReference type="RefSeq" id="WP_189141283.1">
    <property type="nucleotide sequence ID" value="NZ_BMNK01000009.1"/>
</dbReference>
<comment type="caution">
    <text evidence="1">The sequence shown here is derived from an EMBL/GenBank/DDBJ whole genome shotgun (WGS) entry which is preliminary data.</text>
</comment>
<evidence type="ECO:0008006" key="3">
    <source>
        <dbReference type="Google" id="ProtNLM"/>
    </source>
</evidence>
<evidence type="ECO:0000313" key="2">
    <source>
        <dbReference type="Proteomes" id="UP000660745"/>
    </source>
</evidence>
<dbReference type="SUPFAM" id="SSF46785">
    <property type="entry name" value="Winged helix' DNA-binding domain"/>
    <property type="match status" value="1"/>
</dbReference>
<dbReference type="InterPro" id="IPR036390">
    <property type="entry name" value="WH_DNA-bd_sf"/>
</dbReference>